<dbReference type="SUPFAM" id="SSF63748">
    <property type="entry name" value="Tudor/PWWP/MBT"/>
    <property type="match status" value="1"/>
</dbReference>
<feature type="compositionally biased region" description="Basic and acidic residues" evidence="10">
    <location>
        <begin position="1367"/>
        <end position="1382"/>
    </location>
</feature>
<dbReference type="HOGENOM" id="CLU_236421_0_0_1"/>
<dbReference type="InterPro" id="IPR002999">
    <property type="entry name" value="Tudor"/>
</dbReference>
<keyword evidence="4" id="KW-0156">Chromatin regulator</keyword>
<dbReference type="PROSITE" id="PS51011">
    <property type="entry name" value="ARID"/>
    <property type="match status" value="1"/>
</dbReference>
<dbReference type="EMBL" id="DS235199">
    <property type="protein sequence ID" value="EEB13166.1"/>
    <property type="molecule type" value="Genomic_DNA"/>
</dbReference>
<dbReference type="Gene3D" id="1.10.150.60">
    <property type="entry name" value="ARID DNA-binding domain"/>
    <property type="match status" value="1"/>
</dbReference>
<dbReference type="KEGG" id="phu:Phum_PHUM227240"/>
<keyword evidence="2" id="KW-0597">Phosphoprotein</keyword>
<dbReference type="SMART" id="SM00298">
    <property type="entry name" value="CHROMO"/>
    <property type="match status" value="1"/>
</dbReference>
<dbReference type="eggNOG" id="KOG2744">
    <property type="taxonomic scope" value="Eukaryota"/>
</dbReference>
<keyword evidence="3" id="KW-0832">Ubl conjugation</keyword>
<keyword evidence="5" id="KW-0805">Transcription regulation</keyword>
<reference evidence="13" key="3">
    <citation type="submission" date="2021-02" db="UniProtKB">
        <authorList>
            <consortium name="EnsemblMetazoa"/>
        </authorList>
    </citation>
    <scope>IDENTIFICATION</scope>
    <source>
        <strain evidence="13">USDA</strain>
    </source>
</reference>
<evidence type="ECO:0000256" key="3">
    <source>
        <dbReference type="ARBA" id="ARBA00022843"/>
    </source>
</evidence>
<feature type="compositionally biased region" description="Basic and acidic residues" evidence="10">
    <location>
        <begin position="161"/>
        <end position="170"/>
    </location>
</feature>
<evidence type="ECO:0000256" key="8">
    <source>
        <dbReference type="ARBA" id="ARBA00023242"/>
    </source>
</evidence>
<dbReference type="InterPro" id="IPR012603">
    <property type="entry name" value="ARID4A/B_PWWP"/>
</dbReference>
<dbReference type="FunCoup" id="E0VIG0">
    <property type="interactions" value="240"/>
</dbReference>
<keyword evidence="1" id="KW-1017">Isopeptide bond</keyword>
<dbReference type="InParanoid" id="E0VIG0"/>
<feature type="compositionally biased region" description="Polar residues" evidence="10">
    <location>
        <begin position="1321"/>
        <end position="1332"/>
    </location>
</feature>
<dbReference type="GO" id="GO:0006357">
    <property type="term" value="P:regulation of transcription by RNA polymerase II"/>
    <property type="evidence" value="ECO:0007669"/>
    <property type="project" value="TreeGrafter"/>
</dbReference>
<accession>E0VIG0</accession>
<feature type="region of interest" description="Disordered" evidence="10">
    <location>
        <begin position="130"/>
        <end position="170"/>
    </location>
</feature>
<reference evidence="12" key="1">
    <citation type="submission" date="2007-04" db="EMBL/GenBank/DDBJ databases">
        <title>Annotation of Pediculus humanus corporis strain USDA.</title>
        <authorList>
            <person name="Kirkness E."/>
            <person name="Hannick L."/>
            <person name="Hass B."/>
            <person name="Bruggner R."/>
            <person name="Lawson D."/>
            <person name="Bidwell S."/>
            <person name="Joardar V."/>
            <person name="Caler E."/>
            <person name="Walenz B."/>
            <person name="Inman J."/>
            <person name="Schobel S."/>
            <person name="Galinsky K."/>
            <person name="Amedeo P."/>
            <person name="Strausberg R."/>
        </authorList>
    </citation>
    <scope>NUCLEOTIDE SEQUENCE</scope>
    <source>
        <strain evidence="12">USDA</strain>
    </source>
</reference>
<evidence type="ECO:0000256" key="6">
    <source>
        <dbReference type="ARBA" id="ARBA00023125"/>
    </source>
</evidence>
<feature type="compositionally biased region" description="Basic residues" evidence="10">
    <location>
        <begin position="842"/>
        <end position="852"/>
    </location>
</feature>
<dbReference type="InterPro" id="IPR036431">
    <property type="entry name" value="ARID_dom_sf"/>
</dbReference>
<keyword evidence="7" id="KW-0804">Transcription</keyword>
<feature type="region of interest" description="Disordered" evidence="10">
    <location>
        <begin position="1290"/>
        <end position="1583"/>
    </location>
</feature>
<protein>
    <submittedName>
        <fullName evidence="12">At-rich interactive domain-containing protein 5B, putative</fullName>
    </submittedName>
</protein>
<dbReference type="CDD" id="cd20390">
    <property type="entry name" value="Tudor_ARID4_rpt2"/>
    <property type="match status" value="1"/>
</dbReference>
<dbReference type="CTD" id="8238653"/>
<dbReference type="Pfam" id="PF08169">
    <property type="entry name" value="RBB1NT"/>
    <property type="match status" value="1"/>
</dbReference>
<dbReference type="EnsemblMetazoa" id="PHUM227240-RA">
    <property type="protein sequence ID" value="PHUM227240-PA"/>
    <property type="gene ID" value="PHUM227240"/>
</dbReference>
<dbReference type="InterPro" id="IPR053820">
    <property type="entry name" value="MSL3_chromo-like"/>
</dbReference>
<dbReference type="InterPro" id="IPR051232">
    <property type="entry name" value="ARID/SWI1_ChromRemod"/>
</dbReference>
<dbReference type="PANTHER" id="PTHR13964">
    <property type="entry name" value="RBP-RELATED"/>
    <property type="match status" value="1"/>
</dbReference>
<feature type="region of interest" description="Disordered" evidence="10">
    <location>
        <begin position="401"/>
        <end position="472"/>
    </location>
</feature>
<feature type="domain" description="ARID" evidence="11">
    <location>
        <begin position="301"/>
        <end position="392"/>
    </location>
</feature>
<dbReference type="SUPFAM" id="SSF46774">
    <property type="entry name" value="ARID-like"/>
    <property type="match status" value="1"/>
</dbReference>
<reference evidence="12" key="2">
    <citation type="submission" date="2007-04" db="EMBL/GenBank/DDBJ databases">
        <title>The genome of the human body louse.</title>
        <authorList>
            <consortium name="The Human Body Louse Genome Consortium"/>
            <person name="Kirkness E."/>
            <person name="Walenz B."/>
            <person name="Hass B."/>
            <person name="Bruggner R."/>
            <person name="Strausberg R."/>
        </authorList>
    </citation>
    <scope>NUCLEOTIDE SEQUENCE</scope>
    <source>
        <strain evidence="12">USDA</strain>
    </source>
</reference>
<dbReference type="GeneID" id="8238653"/>
<feature type="region of interest" description="Disordered" evidence="10">
    <location>
        <begin position="487"/>
        <end position="641"/>
    </location>
</feature>
<feature type="compositionally biased region" description="Polar residues" evidence="10">
    <location>
        <begin position="1461"/>
        <end position="1470"/>
    </location>
</feature>
<feature type="compositionally biased region" description="Basic and acidic residues" evidence="10">
    <location>
        <begin position="1511"/>
        <end position="1521"/>
    </location>
</feature>
<evidence type="ECO:0000256" key="4">
    <source>
        <dbReference type="ARBA" id="ARBA00022853"/>
    </source>
</evidence>
<evidence type="ECO:0000256" key="1">
    <source>
        <dbReference type="ARBA" id="ARBA00022499"/>
    </source>
</evidence>
<dbReference type="GO" id="GO:0006325">
    <property type="term" value="P:chromatin organization"/>
    <property type="evidence" value="ECO:0007669"/>
    <property type="project" value="UniProtKB-KW"/>
</dbReference>
<feature type="compositionally biased region" description="Basic and acidic residues" evidence="10">
    <location>
        <begin position="879"/>
        <end position="891"/>
    </location>
</feature>
<dbReference type="Proteomes" id="UP000009046">
    <property type="component" value="Unassembled WGS sequence"/>
</dbReference>
<keyword evidence="6" id="KW-0238">DNA-binding</keyword>
<dbReference type="PANTHER" id="PTHR13964:SF27">
    <property type="entry name" value="HAT-TRICK, ISOFORM D"/>
    <property type="match status" value="1"/>
</dbReference>
<feature type="compositionally biased region" description="Basic and acidic residues" evidence="10">
    <location>
        <begin position="1485"/>
        <end position="1504"/>
    </location>
</feature>
<dbReference type="OrthoDB" id="10068428at2759"/>
<dbReference type="Pfam" id="PF01388">
    <property type="entry name" value="ARID"/>
    <property type="match status" value="1"/>
</dbReference>
<dbReference type="GO" id="GO:0005694">
    <property type="term" value="C:chromosome"/>
    <property type="evidence" value="ECO:0007669"/>
    <property type="project" value="UniProtKB-ARBA"/>
</dbReference>
<dbReference type="GO" id="GO:0005634">
    <property type="term" value="C:nucleus"/>
    <property type="evidence" value="ECO:0007669"/>
    <property type="project" value="TreeGrafter"/>
</dbReference>
<dbReference type="SMART" id="SM01014">
    <property type="entry name" value="ARID"/>
    <property type="match status" value="1"/>
</dbReference>
<evidence type="ECO:0000259" key="11">
    <source>
        <dbReference type="PROSITE" id="PS51011"/>
    </source>
</evidence>
<dbReference type="RefSeq" id="XP_002425904.1">
    <property type="nucleotide sequence ID" value="XM_002425859.1"/>
</dbReference>
<dbReference type="OMA" id="YYGPTHE"/>
<dbReference type="InterPro" id="IPR001606">
    <property type="entry name" value="ARID_dom"/>
</dbReference>
<feature type="region of interest" description="Disordered" evidence="10">
    <location>
        <begin position="1165"/>
        <end position="1219"/>
    </location>
</feature>
<keyword evidence="9" id="KW-0175">Coiled coil</keyword>
<dbReference type="InterPro" id="IPR000953">
    <property type="entry name" value="Chromo/chromo_shadow_dom"/>
</dbReference>
<evidence type="ECO:0000256" key="9">
    <source>
        <dbReference type="SAM" id="Coils"/>
    </source>
</evidence>
<keyword evidence="14" id="KW-1185">Reference proteome</keyword>
<dbReference type="Gene3D" id="2.30.30.140">
    <property type="match status" value="3"/>
</dbReference>
<feature type="coiled-coil region" evidence="9">
    <location>
        <begin position="1605"/>
        <end position="1639"/>
    </location>
</feature>
<feature type="compositionally biased region" description="Polar residues" evidence="10">
    <location>
        <begin position="1564"/>
        <end position="1583"/>
    </location>
</feature>
<feature type="compositionally biased region" description="Basic and acidic residues" evidence="10">
    <location>
        <begin position="577"/>
        <end position="593"/>
    </location>
</feature>
<evidence type="ECO:0000256" key="7">
    <source>
        <dbReference type="ARBA" id="ARBA00023163"/>
    </source>
</evidence>
<feature type="region of interest" description="Disordered" evidence="10">
    <location>
        <begin position="729"/>
        <end position="911"/>
    </location>
</feature>
<dbReference type="GO" id="GO:0000976">
    <property type="term" value="F:transcription cis-regulatory region binding"/>
    <property type="evidence" value="ECO:0007669"/>
    <property type="project" value="TreeGrafter"/>
</dbReference>
<organism>
    <name type="scientific">Pediculus humanus subsp. corporis</name>
    <name type="common">Body louse</name>
    <dbReference type="NCBI Taxonomy" id="121224"/>
    <lineage>
        <taxon>Eukaryota</taxon>
        <taxon>Metazoa</taxon>
        <taxon>Ecdysozoa</taxon>
        <taxon>Arthropoda</taxon>
        <taxon>Hexapoda</taxon>
        <taxon>Insecta</taxon>
        <taxon>Pterygota</taxon>
        <taxon>Neoptera</taxon>
        <taxon>Paraneoptera</taxon>
        <taxon>Psocodea</taxon>
        <taxon>Troctomorpha</taxon>
        <taxon>Phthiraptera</taxon>
        <taxon>Anoplura</taxon>
        <taxon>Pediculidae</taxon>
        <taxon>Pediculus</taxon>
    </lineage>
</organism>
<evidence type="ECO:0000256" key="5">
    <source>
        <dbReference type="ARBA" id="ARBA00023015"/>
    </source>
</evidence>
<evidence type="ECO:0000313" key="13">
    <source>
        <dbReference type="EnsemblMetazoa" id="PHUM227240-PA"/>
    </source>
</evidence>
<dbReference type="eggNOG" id="KOG3001">
    <property type="taxonomic scope" value="Eukaryota"/>
</dbReference>
<feature type="compositionally biased region" description="Basic and acidic residues" evidence="10">
    <location>
        <begin position="537"/>
        <end position="550"/>
    </location>
</feature>
<sequence length="1656" mass="185877">MCLFSICTDEPPYLSVGTEVSAKYKGAFCEAKVRKVDKTVKCKVSFKLGSGTYTVLDSSIKGTLRVGASVEAKHPEKKDFFEATITKIQDCSQYTVVFDDGDITTLRRSALCLKSGRHFAESETLDQLPLTHPEHFSNPVVGGGGRRGRRRLLDDSSGDEDTNRKGKAKEEKEADVGKVVCVELGDKKKVKDNWFPGLVVSPNAQDTVQIRVKDEYLIRSFSDGRYYTVPKKEASEFTREIGIKVDNNTLKTAVEKALHFIDKDELPPHWDRELLFGLLESDINSDSDDGLDSDSSDDEPREEKDHFVAQLYKFMDDRGTPINNCPSIGGKDLDLYKLFNVVHKLNGYNRVTNRNQWKNVSTKLGLGIAASTITQVKHAYKKYLHSFEDFYRKLGCTMVNHPRNNRARNKSGRSLIRDRDRASNVTNPSKVKCDIPTVENSKNNSKSEEIPEKDITYESKPKEEIVSDKKEDKIKVKEEEVEKQLKNKNLKKESNENDEVSESEESVSVSEEAYTMSRPTSSLRKKFPTLKASPVIVREKRKADGTLDGRKCKRTRVSKSRSSSASDLKTGSDNEEDGKNKEVVNQFEKEKKIKTGNNTETQKKVLPVKGKKHELEEPPIPKKGRKRRNTDTGGKSPSVTDEDLNLPFLPTYKSVFIGDILKIYYGAPGEPKVIYEAKVVDIKENETGETVYLVHYAGWNSRYDEWVKRNKIADNLNWTPARNKVGSVNKTSKSAVQKRKQVLVKTEQASNVGTTVNTPSPVSSTTSGRGKSAVSSAQGVGKRITRNTGEVKSTKRTRKISGQSDSESESDLEESTSENEGTKKVLTATKEENASKNPGPKKLVKSTKKKIFKKSEEKPICENPTEGTVKVKRAKKLGLSKEKENEEEKKNAANCEEVEDEKNSTEPKGCDFDLNEIRSELKGIDKAVKVNAELVIPETSKETPAPVTTETKMPSLEEPVCIKSVTSSPSSEVVKEEKEEVVKVAEEPPIPEKKDVKDDIYEFKEPEPFEYQEILRPINRVFEEGDRSPEKIIKKPIVMPEKRDVCKFEVDVKSRFRKTIGKKMKEGGSNVDAIKESNLKSDKPEALPKIESFLVNDYFKKSPEKEMPLLKTETEVQRSVTPPEPVRIHFAVTEEKPCTEKKVFGTKPEETSEKEVIFKCQNETETCKSPPASKISPEPPNLTPVTNNLLTLINEDNKSNDDASKNETSQEDEDDPISAAIQRVIAQSSIDDDSDDMELFTVSTSSNTIVEEIPNRSKSSLIPNEPNTELLISKKVCSKRKNVGKKIAISKEFVIDDSSSESDSDSAEERLVIVNDDESTNDSNRSQKNTVIGSEEDKKSVPTETKFKKKTPNSDPPLNKKTNSQSKVEEDWKHQKQEKISEEEGENNIRSLLCEETIPGSPAPLTENKEPAEPKINVLEIQFASSSQPVSLPPPPPSVCNNKREGNDAAVVMDNTPPTTPESNLSSMSGSPRDDRVGSSSLDNESSKSLRDSSEVDLDNEQRIKNLKFPKKSEKDLEPLSKKKRRSRKRSESLSEGVGKRVRQPVGRPPKTKDLGSDSDDTSENSQTGTHAVNTESLINSRSQKPSKYNFYCELDPELDATQRIALLEQKLQECRKTYMNVKSKLASIDRRRKKLRRREREALKVSKMLERMTEQ</sequence>
<evidence type="ECO:0000256" key="10">
    <source>
        <dbReference type="SAM" id="MobiDB-lite"/>
    </source>
</evidence>
<feature type="compositionally biased region" description="Basic and acidic residues" evidence="10">
    <location>
        <begin position="901"/>
        <end position="911"/>
    </location>
</feature>
<proteinExistence type="predicted"/>
<dbReference type="EMBL" id="AAZO01002645">
    <property type="status" value="NOT_ANNOTATED_CDS"/>
    <property type="molecule type" value="Genomic_DNA"/>
</dbReference>
<dbReference type="VEuPathDB" id="VectorBase:PHUM227240"/>
<keyword evidence="8" id="KW-0539">Nucleus</keyword>
<dbReference type="CDD" id="cd16100">
    <property type="entry name" value="ARID"/>
    <property type="match status" value="1"/>
</dbReference>
<feature type="compositionally biased region" description="Low complexity" evidence="10">
    <location>
        <begin position="560"/>
        <end position="569"/>
    </location>
</feature>
<dbReference type="CDD" id="cd20389">
    <property type="entry name" value="Tudor_ARID4_rpt1"/>
    <property type="match status" value="1"/>
</dbReference>
<name>E0VIG0_PEDHC</name>
<dbReference type="InterPro" id="IPR016197">
    <property type="entry name" value="Chromo-like_dom_sf"/>
</dbReference>
<evidence type="ECO:0000313" key="14">
    <source>
        <dbReference type="Proteomes" id="UP000009046"/>
    </source>
</evidence>
<dbReference type="SUPFAM" id="SSF54160">
    <property type="entry name" value="Chromo domain-like"/>
    <property type="match status" value="1"/>
</dbReference>
<evidence type="ECO:0000256" key="2">
    <source>
        <dbReference type="ARBA" id="ARBA00022553"/>
    </source>
</evidence>
<feature type="compositionally biased region" description="Basic and acidic residues" evidence="10">
    <location>
        <begin position="445"/>
        <end position="472"/>
    </location>
</feature>
<dbReference type="SMART" id="SM00333">
    <property type="entry name" value="TUDOR"/>
    <property type="match status" value="1"/>
</dbReference>
<feature type="compositionally biased region" description="Acidic residues" evidence="10">
    <location>
        <begin position="806"/>
        <end position="817"/>
    </location>
</feature>
<dbReference type="Pfam" id="PF22732">
    <property type="entry name" value="MSL3_chromo-like"/>
    <property type="match status" value="1"/>
</dbReference>
<feature type="compositionally biased region" description="Low complexity" evidence="10">
    <location>
        <begin position="1183"/>
        <end position="1192"/>
    </location>
</feature>
<gene>
    <name evidence="13" type="primary">8238653</name>
    <name evidence="12" type="ORF">Phum_PHUM227240</name>
</gene>
<dbReference type="STRING" id="121224.E0VIG0"/>
<feature type="compositionally biased region" description="Low complexity" evidence="10">
    <location>
        <begin position="751"/>
        <end position="768"/>
    </location>
</feature>
<dbReference type="SMART" id="SM00501">
    <property type="entry name" value="BRIGHT"/>
    <property type="match status" value="1"/>
</dbReference>
<feature type="compositionally biased region" description="Acidic residues" evidence="10">
    <location>
        <begin position="496"/>
        <end position="505"/>
    </location>
</feature>
<feature type="compositionally biased region" description="Basic and acidic residues" evidence="10">
    <location>
        <begin position="1195"/>
        <end position="1205"/>
    </location>
</feature>
<evidence type="ECO:0000313" key="12">
    <source>
        <dbReference type="EMBL" id="EEB13166.1"/>
    </source>
</evidence>